<protein>
    <submittedName>
        <fullName evidence="1">Uncharacterized protein</fullName>
    </submittedName>
</protein>
<dbReference type="AlphaFoldDB" id="A0A7V8FSU6"/>
<name>A0A7V8FSU6_9BURK</name>
<reference evidence="2" key="1">
    <citation type="journal article" date="2020" name="MBio">
        <title>Horizontal gene transfer to a defensive symbiont with a reduced genome amongst a multipartite beetle microbiome.</title>
        <authorList>
            <person name="Waterworth S.C."/>
            <person name="Florez L.V."/>
            <person name="Rees E.R."/>
            <person name="Hertweck C."/>
            <person name="Kaltenpoth M."/>
            <person name="Kwan J.C."/>
        </authorList>
    </citation>
    <scope>NUCLEOTIDE SEQUENCE [LARGE SCALE GENOMIC DNA]</scope>
</reference>
<organism evidence="1 2">
    <name type="scientific">Herbaspirillum frisingense</name>
    <dbReference type="NCBI Taxonomy" id="92645"/>
    <lineage>
        <taxon>Bacteria</taxon>
        <taxon>Pseudomonadati</taxon>
        <taxon>Pseudomonadota</taxon>
        <taxon>Betaproteobacteria</taxon>
        <taxon>Burkholderiales</taxon>
        <taxon>Oxalobacteraceae</taxon>
        <taxon>Herbaspirillum</taxon>
    </lineage>
</organism>
<evidence type="ECO:0000313" key="2">
    <source>
        <dbReference type="Proteomes" id="UP000462435"/>
    </source>
</evidence>
<evidence type="ECO:0000313" key="1">
    <source>
        <dbReference type="EMBL" id="KAF1035774.1"/>
    </source>
</evidence>
<dbReference type="EMBL" id="WNDX01000214">
    <property type="protein sequence ID" value="KAF1035774.1"/>
    <property type="molecule type" value="Genomic_DNA"/>
</dbReference>
<gene>
    <name evidence="1" type="ORF">GAK35_04168</name>
</gene>
<sequence length="97" mass="10883">MTRFRVTYQLQGESLSEQLHLEVQGDISGCDDVLCALGAHLRPREPWPFVVATAPLAEDADLTERAVRLHRAKAACKYLDLVNVSYLIEGRPLEVFC</sequence>
<accession>A0A7V8FSU6</accession>
<proteinExistence type="predicted"/>
<comment type="caution">
    <text evidence="1">The sequence shown here is derived from an EMBL/GenBank/DDBJ whole genome shotgun (WGS) entry which is preliminary data.</text>
</comment>
<dbReference type="Proteomes" id="UP000462435">
    <property type="component" value="Unassembled WGS sequence"/>
</dbReference>